<dbReference type="CDD" id="cd04301">
    <property type="entry name" value="NAT_SF"/>
    <property type="match status" value="1"/>
</dbReference>
<evidence type="ECO:0000259" key="3">
    <source>
        <dbReference type="PROSITE" id="PS51186"/>
    </source>
</evidence>
<keyword evidence="1 4" id="KW-0808">Transferase</keyword>
<organism evidence="4 5">
    <name type="scientific">Sunxiuqinia elliptica</name>
    <dbReference type="NCBI Taxonomy" id="655355"/>
    <lineage>
        <taxon>Bacteria</taxon>
        <taxon>Pseudomonadati</taxon>
        <taxon>Bacteroidota</taxon>
        <taxon>Bacteroidia</taxon>
        <taxon>Marinilabiliales</taxon>
        <taxon>Prolixibacteraceae</taxon>
        <taxon>Sunxiuqinia</taxon>
    </lineage>
</organism>
<dbReference type="OrthoDB" id="9789605at2"/>
<dbReference type="InterPro" id="IPR050680">
    <property type="entry name" value="YpeA/RimI_acetyltransf"/>
</dbReference>
<protein>
    <submittedName>
        <fullName evidence="4">[SSU ribosomal protein S18P]-alanine acetyltransferase</fullName>
    </submittedName>
</protein>
<feature type="domain" description="N-acetyltransferase" evidence="3">
    <location>
        <begin position="6"/>
        <end position="152"/>
    </location>
</feature>
<dbReference type="PROSITE" id="PS51186">
    <property type="entry name" value="GNAT"/>
    <property type="match status" value="1"/>
</dbReference>
<dbReference type="GO" id="GO:0005840">
    <property type="term" value="C:ribosome"/>
    <property type="evidence" value="ECO:0007669"/>
    <property type="project" value="UniProtKB-KW"/>
</dbReference>
<keyword evidence="4" id="KW-0689">Ribosomal protein</keyword>
<keyword evidence="2" id="KW-0012">Acyltransferase</keyword>
<evidence type="ECO:0000313" key="4">
    <source>
        <dbReference type="EMBL" id="TDO03833.1"/>
    </source>
</evidence>
<dbReference type="Gene3D" id="3.40.630.30">
    <property type="match status" value="1"/>
</dbReference>
<dbReference type="EMBL" id="SNWI01000002">
    <property type="protein sequence ID" value="TDO03833.1"/>
    <property type="molecule type" value="Genomic_DNA"/>
</dbReference>
<reference evidence="4 5" key="1">
    <citation type="submission" date="2019-03" db="EMBL/GenBank/DDBJ databases">
        <title>Freshwater and sediment microbial communities from various areas in North America, analyzing microbe dynamics in response to fracking.</title>
        <authorList>
            <person name="Lamendella R."/>
        </authorList>
    </citation>
    <scope>NUCLEOTIDE SEQUENCE [LARGE SCALE GENOMIC DNA]</scope>
    <source>
        <strain evidence="4 5">114D</strain>
    </source>
</reference>
<sequence length="152" mass="17614">MSANSVHIRPAVAADLNELFRLEQLCFDAESFNRRQLRYLAHRPNGLFWVLTDEKRIAAFIILLERKNTEGLRVYSLAVSPAFRGRSYAQQMIQQALVLAQERAKRFLYLEVSEHNGAAIQLYRKLGFMETGRRKAYYKDGSAALLMRLFID</sequence>
<dbReference type="SUPFAM" id="SSF55729">
    <property type="entry name" value="Acyl-CoA N-acyltransferases (Nat)"/>
    <property type="match status" value="1"/>
</dbReference>
<proteinExistence type="predicted"/>
<dbReference type="InterPro" id="IPR016181">
    <property type="entry name" value="Acyl_CoA_acyltransferase"/>
</dbReference>
<evidence type="ECO:0000256" key="1">
    <source>
        <dbReference type="ARBA" id="ARBA00022679"/>
    </source>
</evidence>
<dbReference type="InterPro" id="IPR000182">
    <property type="entry name" value="GNAT_dom"/>
</dbReference>
<dbReference type="RefSeq" id="WP_133464211.1">
    <property type="nucleotide sequence ID" value="NZ_SNWI01000002.1"/>
</dbReference>
<comment type="caution">
    <text evidence="4">The sequence shown here is derived from an EMBL/GenBank/DDBJ whole genome shotgun (WGS) entry which is preliminary data.</text>
</comment>
<name>A0A4R6H689_9BACT</name>
<gene>
    <name evidence="4" type="ORF">DET52_102168</name>
</gene>
<evidence type="ECO:0000256" key="2">
    <source>
        <dbReference type="ARBA" id="ARBA00023315"/>
    </source>
</evidence>
<accession>A0A4R6H689</accession>
<dbReference type="PANTHER" id="PTHR43420:SF44">
    <property type="entry name" value="ACETYLTRANSFERASE YPEA"/>
    <property type="match status" value="1"/>
</dbReference>
<dbReference type="PANTHER" id="PTHR43420">
    <property type="entry name" value="ACETYLTRANSFERASE"/>
    <property type="match status" value="1"/>
</dbReference>
<evidence type="ECO:0000313" key="5">
    <source>
        <dbReference type="Proteomes" id="UP000294848"/>
    </source>
</evidence>
<dbReference type="Pfam" id="PF00583">
    <property type="entry name" value="Acetyltransf_1"/>
    <property type="match status" value="1"/>
</dbReference>
<dbReference type="Proteomes" id="UP000294848">
    <property type="component" value="Unassembled WGS sequence"/>
</dbReference>
<dbReference type="GO" id="GO:0016747">
    <property type="term" value="F:acyltransferase activity, transferring groups other than amino-acyl groups"/>
    <property type="evidence" value="ECO:0007669"/>
    <property type="project" value="InterPro"/>
</dbReference>
<dbReference type="AlphaFoldDB" id="A0A4R6H689"/>
<keyword evidence="4" id="KW-0687">Ribonucleoprotein</keyword>